<dbReference type="InterPro" id="IPR002569">
    <property type="entry name" value="Met_Sox_Rdtase_MsrA_dom"/>
</dbReference>
<organism evidence="6 7">
    <name type="scientific">Pedococcus ginsenosidimutans</name>
    <dbReference type="NCBI Taxonomy" id="490570"/>
    <lineage>
        <taxon>Bacteria</taxon>
        <taxon>Bacillati</taxon>
        <taxon>Actinomycetota</taxon>
        <taxon>Actinomycetes</taxon>
        <taxon>Micrococcales</taxon>
        <taxon>Intrasporangiaceae</taxon>
        <taxon>Pedococcus</taxon>
    </lineage>
</organism>
<dbReference type="HAMAP" id="MF_01401">
    <property type="entry name" value="MsrA"/>
    <property type="match status" value="1"/>
</dbReference>
<comment type="catalytic activity">
    <reaction evidence="2 4">
        <text>L-methionyl-[protein] + [thioredoxin]-disulfide + H2O = L-methionyl-(S)-S-oxide-[protein] + [thioredoxin]-dithiol</text>
        <dbReference type="Rhea" id="RHEA:14217"/>
        <dbReference type="Rhea" id="RHEA-COMP:10698"/>
        <dbReference type="Rhea" id="RHEA-COMP:10700"/>
        <dbReference type="Rhea" id="RHEA-COMP:12313"/>
        <dbReference type="Rhea" id="RHEA-COMP:12315"/>
        <dbReference type="ChEBI" id="CHEBI:15377"/>
        <dbReference type="ChEBI" id="CHEBI:16044"/>
        <dbReference type="ChEBI" id="CHEBI:29950"/>
        <dbReference type="ChEBI" id="CHEBI:44120"/>
        <dbReference type="ChEBI" id="CHEBI:50058"/>
        <dbReference type="EC" id="1.8.4.11"/>
    </reaction>
</comment>
<dbReference type="EC" id="1.8.4.11" evidence="4"/>
<comment type="catalytic activity">
    <reaction evidence="3 4">
        <text>[thioredoxin]-disulfide + L-methionine + H2O = L-methionine (S)-S-oxide + [thioredoxin]-dithiol</text>
        <dbReference type="Rhea" id="RHEA:19993"/>
        <dbReference type="Rhea" id="RHEA-COMP:10698"/>
        <dbReference type="Rhea" id="RHEA-COMP:10700"/>
        <dbReference type="ChEBI" id="CHEBI:15377"/>
        <dbReference type="ChEBI" id="CHEBI:29950"/>
        <dbReference type="ChEBI" id="CHEBI:50058"/>
        <dbReference type="ChEBI" id="CHEBI:57844"/>
        <dbReference type="ChEBI" id="CHEBI:58772"/>
        <dbReference type="EC" id="1.8.4.11"/>
    </reaction>
</comment>
<dbReference type="InterPro" id="IPR050162">
    <property type="entry name" value="MsrA_MetSO_reductase"/>
</dbReference>
<dbReference type="NCBIfam" id="TIGR00401">
    <property type="entry name" value="msrA"/>
    <property type="match status" value="1"/>
</dbReference>
<keyword evidence="1 4" id="KW-0560">Oxidoreductase</keyword>
<evidence type="ECO:0000259" key="5">
    <source>
        <dbReference type="Pfam" id="PF01625"/>
    </source>
</evidence>
<sequence length="248" mass="26901">MIFGSRAKTTLPTAENALAGRSTRPFHLDGTHTVLRTPIEGPWPDGTEVLYVAMGCFWGAERIFWRQPGVVTTAAGYMGGLTPNPTYEETCTGLTGHAETVLVAYDPAQTSPELLLKEFWENHDPTQGNRQGNDIGTAYRSAIYWTTADQQRAAEATRDAFQKVLSDNGFGTITTELRSAQDAGTFYYAEDYHQQYLDKNPGGYCNHGPNGMTCPVGLVKQDQLPSQESVLRVNDSGSGSAGSYGTGS</sequence>
<feature type="active site" evidence="4">
    <location>
        <position position="56"/>
    </location>
</feature>
<dbReference type="InterPro" id="IPR036509">
    <property type="entry name" value="Met_Sox_Rdtase_MsrA_sf"/>
</dbReference>
<dbReference type="PANTHER" id="PTHR42799:SF2">
    <property type="entry name" value="MITOCHONDRIAL PEPTIDE METHIONINE SULFOXIDE REDUCTASE"/>
    <property type="match status" value="1"/>
</dbReference>
<gene>
    <name evidence="4 6" type="primary">msrA</name>
    <name evidence="6" type="ORF">GCM10025782_26770</name>
</gene>
<evidence type="ECO:0000256" key="1">
    <source>
        <dbReference type="ARBA" id="ARBA00023002"/>
    </source>
</evidence>
<name>A0ABP8YG75_9MICO</name>
<comment type="function">
    <text evidence="4">Has an important function as a repair enzyme for proteins that have been inactivated by oxidation. Catalyzes the reversible oxidation-reduction of methionine sulfoxide in proteins to methionine.</text>
</comment>
<dbReference type="EMBL" id="BAABLO010000011">
    <property type="protein sequence ID" value="GAA4726941.1"/>
    <property type="molecule type" value="Genomic_DNA"/>
</dbReference>
<evidence type="ECO:0000313" key="6">
    <source>
        <dbReference type="EMBL" id="GAA4726941.1"/>
    </source>
</evidence>
<reference evidence="7" key="1">
    <citation type="journal article" date="2019" name="Int. J. Syst. Evol. Microbiol.">
        <title>The Global Catalogue of Microorganisms (GCM) 10K type strain sequencing project: providing services to taxonomists for standard genome sequencing and annotation.</title>
        <authorList>
            <consortium name="The Broad Institute Genomics Platform"/>
            <consortium name="The Broad Institute Genome Sequencing Center for Infectious Disease"/>
            <person name="Wu L."/>
            <person name="Ma J."/>
        </authorList>
    </citation>
    <scope>NUCLEOTIDE SEQUENCE [LARGE SCALE GENOMIC DNA]</scope>
    <source>
        <strain evidence="7">JCM 18961</strain>
    </source>
</reference>
<evidence type="ECO:0000256" key="4">
    <source>
        <dbReference type="HAMAP-Rule" id="MF_01401"/>
    </source>
</evidence>
<dbReference type="Gene3D" id="3.30.1060.10">
    <property type="entry name" value="Peptide methionine sulphoxide reductase MsrA"/>
    <property type="match status" value="1"/>
</dbReference>
<evidence type="ECO:0000256" key="3">
    <source>
        <dbReference type="ARBA" id="ARBA00048782"/>
    </source>
</evidence>
<feature type="domain" description="Peptide methionine sulphoxide reductase MsrA" evidence="5">
    <location>
        <begin position="50"/>
        <end position="206"/>
    </location>
</feature>
<dbReference type="SUPFAM" id="SSF55068">
    <property type="entry name" value="Peptide methionine sulfoxide reductase"/>
    <property type="match status" value="1"/>
</dbReference>
<dbReference type="Pfam" id="PF01625">
    <property type="entry name" value="PMSR"/>
    <property type="match status" value="1"/>
</dbReference>
<comment type="similarity">
    <text evidence="4">Belongs to the MsrA Met sulfoxide reductase family.</text>
</comment>
<evidence type="ECO:0000313" key="7">
    <source>
        <dbReference type="Proteomes" id="UP001500556"/>
    </source>
</evidence>
<keyword evidence="7" id="KW-1185">Reference proteome</keyword>
<protein>
    <recommendedName>
        <fullName evidence="4">Peptide methionine sulfoxide reductase MsrA</fullName>
        <shortName evidence="4">Protein-methionine-S-oxide reductase</shortName>
        <ecNumber evidence="4">1.8.4.11</ecNumber>
    </recommendedName>
    <alternativeName>
        <fullName evidence="4">Peptide-methionine (S)-S-oxide reductase</fullName>
        <shortName evidence="4">Peptide Met(O) reductase</shortName>
    </alternativeName>
</protein>
<proteinExistence type="inferred from homology"/>
<dbReference type="PANTHER" id="PTHR42799">
    <property type="entry name" value="MITOCHONDRIAL PEPTIDE METHIONINE SULFOXIDE REDUCTASE"/>
    <property type="match status" value="1"/>
</dbReference>
<comment type="caution">
    <text evidence="6">The sequence shown here is derived from an EMBL/GenBank/DDBJ whole genome shotgun (WGS) entry which is preliminary data.</text>
</comment>
<accession>A0ABP8YG75</accession>
<dbReference type="Proteomes" id="UP001500556">
    <property type="component" value="Unassembled WGS sequence"/>
</dbReference>
<evidence type="ECO:0000256" key="2">
    <source>
        <dbReference type="ARBA" id="ARBA00047806"/>
    </source>
</evidence>